<dbReference type="PROSITE" id="PS01124">
    <property type="entry name" value="HTH_ARAC_FAMILY_2"/>
    <property type="match status" value="1"/>
</dbReference>
<keyword evidence="2" id="KW-0238">DNA-binding</keyword>
<sequence length="238" mass="25699">MPAHEYETRHDAGDTLSTHRHDGAYAALVLDGSYVEASADGPVECTPGTLVLHPRWHAHGNRFGGNGAKVINLDLGEVFPVGIGGLELRVLRVANLADASAVFARAHHHLDDLLRACVPADAPALHDWQPAFLHELQHGDLPVSVLARRAGVSLAHASRSFLRSHGMPPQLLRRELRCRQALAMLGGDAALAEVAAASGFSDQSHLNRTLRLATGATPRQLRHQIKCVQDRSVALRLQ</sequence>
<protein>
    <submittedName>
        <fullName evidence="5">AraC family transcriptional regulator</fullName>
    </submittedName>
</protein>
<dbReference type="Pfam" id="PF12833">
    <property type="entry name" value="HTH_18"/>
    <property type="match status" value="1"/>
</dbReference>
<dbReference type="Gene3D" id="1.10.10.60">
    <property type="entry name" value="Homeodomain-like"/>
    <property type="match status" value="1"/>
</dbReference>
<dbReference type="SUPFAM" id="SSF51182">
    <property type="entry name" value="RmlC-like cupins"/>
    <property type="match status" value="1"/>
</dbReference>
<dbReference type="RefSeq" id="WP_200607346.1">
    <property type="nucleotide sequence ID" value="NZ_CP071517.1"/>
</dbReference>
<dbReference type="InterPro" id="IPR050204">
    <property type="entry name" value="AraC_XylS_family_regulators"/>
</dbReference>
<keyword evidence="6" id="KW-1185">Reference proteome</keyword>
<keyword evidence="3" id="KW-0804">Transcription</keyword>
<dbReference type="InterPro" id="IPR014710">
    <property type="entry name" value="RmlC-like_jellyroll"/>
</dbReference>
<dbReference type="Gene3D" id="2.60.120.10">
    <property type="entry name" value="Jelly Rolls"/>
    <property type="match status" value="1"/>
</dbReference>
<dbReference type="InterPro" id="IPR009057">
    <property type="entry name" value="Homeodomain-like_sf"/>
</dbReference>
<organism evidence="5 6">
    <name type="scientific">Lysobacter arenosi</name>
    <dbReference type="NCBI Taxonomy" id="2795387"/>
    <lineage>
        <taxon>Bacteria</taxon>
        <taxon>Pseudomonadati</taxon>
        <taxon>Pseudomonadota</taxon>
        <taxon>Gammaproteobacteria</taxon>
        <taxon>Lysobacterales</taxon>
        <taxon>Lysobacteraceae</taxon>
        <taxon>Lysobacter</taxon>
    </lineage>
</organism>
<evidence type="ECO:0000256" key="1">
    <source>
        <dbReference type="ARBA" id="ARBA00023015"/>
    </source>
</evidence>
<dbReference type="InterPro" id="IPR018060">
    <property type="entry name" value="HTH_AraC"/>
</dbReference>
<evidence type="ECO:0000259" key="4">
    <source>
        <dbReference type="PROSITE" id="PS01124"/>
    </source>
</evidence>
<proteinExistence type="predicted"/>
<feature type="domain" description="HTH araC/xylS-type" evidence="4">
    <location>
        <begin position="135"/>
        <end position="224"/>
    </location>
</feature>
<gene>
    <name evidence="5" type="ORF">HIV01_011840</name>
</gene>
<keyword evidence="1" id="KW-0805">Transcription regulation</keyword>
<evidence type="ECO:0000313" key="6">
    <source>
        <dbReference type="Proteomes" id="UP000663400"/>
    </source>
</evidence>
<dbReference type="PANTHER" id="PTHR46796">
    <property type="entry name" value="HTH-TYPE TRANSCRIPTIONAL ACTIVATOR RHAS-RELATED"/>
    <property type="match status" value="1"/>
</dbReference>
<evidence type="ECO:0000256" key="2">
    <source>
        <dbReference type="ARBA" id="ARBA00023125"/>
    </source>
</evidence>
<dbReference type="SUPFAM" id="SSF46689">
    <property type="entry name" value="Homeodomain-like"/>
    <property type="match status" value="1"/>
</dbReference>
<evidence type="ECO:0000256" key="3">
    <source>
        <dbReference type="ARBA" id="ARBA00023163"/>
    </source>
</evidence>
<dbReference type="InterPro" id="IPR011051">
    <property type="entry name" value="RmlC_Cupin_sf"/>
</dbReference>
<dbReference type="EMBL" id="CP071517">
    <property type="protein sequence ID" value="QSX73917.1"/>
    <property type="molecule type" value="Genomic_DNA"/>
</dbReference>
<dbReference type="SMART" id="SM00342">
    <property type="entry name" value="HTH_ARAC"/>
    <property type="match status" value="1"/>
</dbReference>
<dbReference type="Proteomes" id="UP000663400">
    <property type="component" value="Chromosome"/>
</dbReference>
<evidence type="ECO:0000313" key="5">
    <source>
        <dbReference type="EMBL" id="QSX73917.1"/>
    </source>
</evidence>
<reference evidence="5 6" key="1">
    <citation type="submission" date="2021-02" db="EMBL/GenBank/DDBJ databases">
        <title>Lysobacter arenosi sp. nov., isolated from soil of gangwondo yeongwol, south Korea.</title>
        <authorList>
            <person name="Kim K.R."/>
            <person name="Kim K.H."/>
            <person name="Jeon C.O."/>
        </authorList>
    </citation>
    <scope>NUCLEOTIDE SEQUENCE [LARGE SCALE GENOMIC DNA]</scope>
    <source>
        <strain evidence="5 6">R7</strain>
    </source>
</reference>
<accession>A0ABX7RA97</accession>
<name>A0ABX7RA97_9GAMM</name>